<evidence type="ECO:0000256" key="2">
    <source>
        <dbReference type="ARBA" id="ARBA00007317"/>
    </source>
</evidence>
<dbReference type="Proteomes" id="UP000199073">
    <property type="component" value="Unassembled WGS sequence"/>
</dbReference>
<dbReference type="GO" id="GO:0045254">
    <property type="term" value="C:pyruvate dehydrogenase complex"/>
    <property type="evidence" value="ECO:0007669"/>
    <property type="project" value="InterPro"/>
</dbReference>
<organism evidence="8 9">
    <name type="scientific">Desulforhopalus singaporensis</name>
    <dbReference type="NCBI Taxonomy" id="91360"/>
    <lineage>
        <taxon>Bacteria</taxon>
        <taxon>Pseudomonadati</taxon>
        <taxon>Thermodesulfobacteriota</taxon>
        <taxon>Desulfobulbia</taxon>
        <taxon>Desulfobulbales</taxon>
        <taxon>Desulfocapsaceae</taxon>
        <taxon>Desulforhopalus</taxon>
    </lineage>
</organism>
<feature type="domain" description="Lipoyl-binding" evidence="6">
    <location>
        <begin position="2"/>
        <end position="77"/>
    </location>
</feature>
<sequence length="443" mass="48751">MAKEVIIPNLGLVVEAVKILKWLKSDGEHVEKDEPLLEIESDKVNIEIVAPESGVLGKILYPEESEVPVGMIVAIIIAEGETVPDSYLEKAMLKESTKDSNKLPAKTTQEETKDIKAAPAAQKYAEKYGVDLTLVKPTGPHETIMKKDVENYVSSNVFKNESRKISPVAQKVANILGVKSDDVIGTGTGGRIVKADIIRKVNEGCDSEEEHVFGKCISMNRMRKVIAKRLTESAFTAPHIHFFTYVEMDKLLELKGEIIDQVETKSKVRVSINDFIVKAVALTISDYPIFNATLQEDNIYINPDINIGLAVALKDGLIVPAIPNTDQLGFGQIASYRKEMVVRAREGKLTREEIDRGTFTVSSLAQFDIAHFTAIINPPQVAILSVGKLDEKLSLINGEVRSKQISCFGLSVDHRIIDGAVAADFLQSIKKKLENPSLAFLTI</sequence>
<dbReference type="InterPro" id="IPR036625">
    <property type="entry name" value="E3-bd_dom_sf"/>
</dbReference>
<dbReference type="SUPFAM" id="SSF52777">
    <property type="entry name" value="CoA-dependent acyltransferases"/>
    <property type="match status" value="1"/>
</dbReference>
<protein>
    <recommendedName>
        <fullName evidence="4">Dihydrolipoamide acetyltransferase component of pyruvate dehydrogenase complex</fullName>
        <ecNumber evidence="4">2.3.1.-</ecNumber>
    </recommendedName>
</protein>
<dbReference type="Pfam" id="PF02817">
    <property type="entry name" value="E3_binding"/>
    <property type="match status" value="2"/>
</dbReference>
<keyword evidence="3 4" id="KW-0450">Lipoyl</keyword>
<dbReference type="PANTHER" id="PTHR23151">
    <property type="entry name" value="DIHYDROLIPOAMIDE ACETYL/SUCCINYL-TRANSFERASE-RELATED"/>
    <property type="match status" value="1"/>
</dbReference>
<evidence type="ECO:0000313" key="8">
    <source>
        <dbReference type="EMBL" id="SDP82197.1"/>
    </source>
</evidence>
<dbReference type="Gene3D" id="4.10.320.10">
    <property type="entry name" value="E3-binding domain"/>
    <property type="match status" value="2"/>
</dbReference>
<evidence type="ECO:0000256" key="4">
    <source>
        <dbReference type="RuleBase" id="RU003423"/>
    </source>
</evidence>
<keyword evidence="4" id="KW-0012">Acyltransferase</keyword>
<dbReference type="InterPro" id="IPR004167">
    <property type="entry name" value="PSBD"/>
</dbReference>
<dbReference type="Gene3D" id="3.30.559.10">
    <property type="entry name" value="Chloramphenicol acetyltransferase-like domain"/>
    <property type="match status" value="1"/>
</dbReference>
<comment type="cofactor">
    <cofactor evidence="1 4">
        <name>(R)-lipoate</name>
        <dbReference type="ChEBI" id="CHEBI:83088"/>
    </cofactor>
</comment>
<gene>
    <name evidence="8" type="ORF">SAMN05660330_04252</name>
</gene>
<name>A0A1H0VUH3_9BACT</name>
<reference evidence="8 9" key="1">
    <citation type="submission" date="2016-10" db="EMBL/GenBank/DDBJ databases">
        <authorList>
            <person name="de Groot N.N."/>
        </authorList>
    </citation>
    <scope>NUCLEOTIDE SEQUENCE [LARGE SCALE GENOMIC DNA]</scope>
    <source>
        <strain evidence="8 9">DSM 12130</strain>
    </source>
</reference>
<dbReference type="InterPro" id="IPR023213">
    <property type="entry name" value="CAT-like_dom_sf"/>
</dbReference>
<dbReference type="PROSITE" id="PS00189">
    <property type="entry name" value="LIPOYL"/>
    <property type="match status" value="1"/>
</dbReference>
<evidence type="ECO:0000313" key="9">
    <source>
        <dbReference type="Proteomes" id="UP000199073"/>
    </source>
</evidence>
<dbReference type="InterPro" id="IPR003016">
    <property type="entry name" value="2-oxoA_DH_lipoyl-BS"/>
</dbReference>
<evidence type="ECO:0000259" key="6">
    <source>
        <dbReference type="PROSITE" id="PS50968"/>
    </source>
</evidence>
<keyword evidence="8" id="KW-0670">Pyruvate</keyword>
<dbReference type="STRING" id="91360.SAMN05660330_04252"/>
<keyword evidence="4 8" id="KW-0808">Transferase</keyword>
<dbReference type="InterPro" id="IPR001078">
    <property type="entry name" value="2-oxoacid_DH_actylTfrase"/>
</dbReference>
<dbReference type="EC" id="2.3.1.-" evidence="4"/>
<evidence type="ECO:0000256" key="5">
    <source>
        <dbReference type="SAM" id="MobiDB-lite"/>
    </source>
</evidence>
<evidence type="ECO:0000259" key="7">
    <source>
        <dbReference type="PROSITE" id="PS51826"/>
    </source>
</evidence>
<dbReference type="Pfam" id="PF00364">
    <property type="entry name" value="Biotin_lipoyl"/>
    <property type="match status" value="1"/>
</dbReference>
<dbReference type="GO" id="GO:0006086">
    <property type="term" value="P:pyruvate decarboxylation to acetyl-CoA"/>
    <property type="evidence" value="ECO:0007669"/>
    <property type="project" value="InterPro"/>
</dbReference>
<dbReference type="PANTHER" id="PTHR23151:SF90">
    <property type="entry name" value="DIHYDROLIPOYLLYSINE-RESIDUE ACETYLTRANSFERASE COMPONENT OF PYRUVATE DEHYDROGENASE COMPLEX, MITOCHONDRIAL-RELATED"/>
    <property type="match status" value="1"/>
</dbReference>
<dbReference type="InterPro" id="IPR011053">
    <property type="entry name" value="Single_hybrid_motif"/>
</dbReference>
<evidence type="ECO:0000256" key="3">
    <source>
        <dbReference type="ARBA" id="ARBA00022823"/>
    </source>
</evidence>
<dbReference type="CDD" id="cd06849">
    <property type="entry name" value="lipoyl_domain"/>
    <property type="match status" value="1"/>
</dbReference>
<proteinExistence type="inferred from homology"/>
<dbReference type="PROSITE" id="PS50968">
    <property type="entry name" value="BIOTINYL_LIPOYL"/>
    <property type="match status" value="1"/>
</dbReference>
<dbReference type="Gene3D" id="2.40.50.100">
    <property type="match status" value="1"/>
</dbReference>
<feature type="region of interest" description="Disordered" evidence="5">
    <location>
        <begin position="98"/>
        <end position="117"/>
    </location>
</feature>
<comment type="similarity">
    <text evidence="2 4">Belongs to the 2-oxoacid dehydrogenase family.</text>
</comment>
<dbReference type="SUPFAM" id="SSF47005">
    <property type="entry name" value="Peripheral subunit-binding domain of 2-oxo acid dehydrogenase complex"/>
    <property type="match status" value="2"/>
</dbReference>
<dbReference type="AlphaFoldDB" id="A0A1H0VUH3"/>
<feature type="domain" description="Peripheral subunit-binding (PSBD)" evidence="7">
    <location>
        <begin position="164"/>
        <end position="201"/>
    </location>
</feature>
<dbReference type="GO" id="GO:0016746">
    <property type="term" value="F:acyltransferase activity"/>
    <property type="evidence" value="ECO:0007669"/>
    <property type="project" value="UniProtKB-KW"/>
</dbReference>
<dbReference type="InterPro" id="IPR045257">
    <property type="entry name" value="E2/Pdx1"/>
</dbReference>
<dbReference type="PROSITE" id="PS51826">
    <property type="entry name" value="PSBD"/>
    <property type="match status" value="2"/>
</dbReference>
<dbReference type="InterPro" id="IPR000089">
    <property type="entry name" value="Biotin_lipoyl"/>
</dbReference>
<dbReference type="RefSeq" id="WP_092226141.1">
    <property type="nucleotide sequence ID" value="NZ_FNJI01000067.1"/>
</dbReference>
<dbReference type="Pfam" id="PF00198">
    <property type="entry name" value="2-oxoacid_dh"/>
    <property type="match status" value="1"/>
</dbReference>
<feature type="domain" description="Peripheral subunit-binding (PSBD)" evidence="7">
    <location>
        <begin position="116"/>
        <end position="153"/>
    </location>
</feature>
<keyword evidence="9" id="KW-1185">Reference proteome</keyword>
<dbReference type="EMBL" id="FNJI01000067">
    <property type="protein sequence ID" value="SDP82197.1"/>
    <property type="molecule type" value="Genomic_DNA"/>
</dbReference>
<dbReference type="OrthoDB" id="9805770at2"/>
<evidence type="ECO:0000256" key="1">
    <source>
        <dbReference type="ARBA" id="ARBA00001938"/>
    </source>
</evidence>
<accession>A0A1H0VUH3</accession>
<dbReference type="SUPFAM" id="SSF51230">
    <property type="entry name" value="Single hybrid motif"/>
    <property type="match status" value="1"/>
</dbReference>